<evidence type="ECO:0000313" key="2">
    <source>
        <dbReference type="EMBL" id="QFQ11858.1"/>
    </source>
</evidence>
<name>A0A5P8E4N1_9BACT</name>
<dbReference type="PANTHER" id="PTHR39209:SF2">
    <property type="entry name" value="CYTOPLASMIC PROTEIN"/>
    <property type="match status" value="1"/>
</dbReference>
<dbReference type="SMART" id="SM00873">
    <property type="entry name" value="B3_4"/>
    <property type="match status" value="1"/>
</dbReference>
<proteinExistence type="predicted"/>
<dbReference type="Proteomes" id="UP000249375">
    <property type="component" value="Chromosome"/>
</dbReference>
<evidence type="ECO:0000259" key="1">
    <source>
        <dbReference type="SMART" id="SM00873"/>
    </source>
</evidence>
<reference evidence="2 3" key="1">
    <citation type="submission" date="2018-11" db="EMBL/GenBank/DDBJ databases">
        <authorList>
            <person name="Na S.W."/>
            <person name="Baik M."/>
        </authorList>
    </citation>
    <scope>NUCLEOTIDE SEQUENCE [LARGE SCALE GENOMIC DNA]</scope>
    <source>
        <strain evidence="2 3">E39</strain>
    </source>
</reference>
<evidence type="ECO:0000313" key="3">
    <source>
        <dbReference type="Proteomes" id="UP000249375"/>
    </source>
</evidence>
<dbReference type="PANTHER" id="PTHR39209">
    <property type="match status" value="1"/>
</dbReference>
<dbReference type="Pfam" id="PF03483">
    <property type="entry name" value="B3_4"/>
    <property type="match status" value="1"/>
</dbReference>
<gene>
    <name evidence="2" type="ORF">C7Y71_001820</name>
</gene>
<dbReference type="RefSeq" id="WP_111897767.1">
    <property type="nucleotide sequence ID" value="NZ_CP033459.1"/>
</dbReference>
<dbReference type="AlphaFoldDB" id="A0A5P8E4N1"/>
<keyword evidence="3" id="KW-1185">Reference proteome</keyword>
<sequence>MKLIISDELTSRWPKLKVGVLTAKVKNSPTSSDLWREILNEVSCIRSKYDTTTIKLRPGIVATRNAYKATGKDPSRYRPSNEQLARRVIQGKELYSVDTLVDIGNLVSLRCGYSIGVLDSLKIVGDVVLGIGHHEEPYEGIGRGVLNIEGLPVYRDEQGGIATPTSDSMRTKISSETVNICVFFNGYDGDEGNIALAIQFMQSLLERYAEGRDFSSTIVK</sequence>
<accession>A0A5P8E4N1</accession>
<dbReference type="GO" id="GO:0003723">
    <property type="term" value="F:RNA binding"/>
    <property type="evidence" value="ECO:0007669"/>
    <property type="project" value="InterPro"/>
</dbReference>
<dbReference type="Gene3D" id="3.50.40.10">
    <property type="entry name" value="Phenylalanyl-trna Synthetase, Chain B, domain 3"/>
    <property type="match status" value="1"/>
</dbReference>
<dbReference type="KEGG" id="alq:C7Y71_001820"/>
<organism evidence="2 3">
    <name type="scientific">Pseudoprevotella muciniphila</name>
    <dbReference type="NCBI Taxonomy" id="2133944"/>
    <lineage>
        <taxon>Bacteria</taxon>
        <taxon>Pseudomonadati</taxon>
        <taxon>Bacteroidota</taxon>
        <taxon>Bacteroidia</taxon>
        <taxon>Bacteroidales</taxon>
        <taxon>Prevotellaceae</taxon>
        <taxon>Pseudoprevotella</taxon>
    </lineage>
</organism>
<feature type="domain" description="B3/B4 tRNA-binding" evidence="1">
    <location>
        <begin position="61"/>
        <end position="210"/>
    </location>
</feature>
<dbReference type="EMBL" id="CP033459">
    <property type="protein sequence ID" value="QFQ11858.1"/>
    <property type="molecule type" value="Genomic_DNA"/>
</dbReference>
<dbReference type="SUPFAM" id="SSF56037">
    <property type="entry name" value="PheT/TilS domain"/>
    <property type="match status" value="1"/>
</dbReference>
<dbReference type="InterPro" id="IPR005146">
    <property type="entry name" value="B3/B4_tRNA-bd"/>
</dbReference>
<protein>
    <recommendedName>
        <fullName evidence="1">B3/B4 tRNA-binding domain-containing protein</fullName>
    </recommendedName>
</protein>
<dbReference type="InterPro" id="IPR020825">
    <property type="entry name" value="Phe-tRNA_synthase-like_B3/B4"/>
</dbReference>
<dbReference type="OrthoDB" id="9789812at2"/>
<dbReference type="GO" id="GO:0004826">
    <property type="term" value="F:phenylalanine-tRNA ligase activity"/>
    <property type="evidence" value="ECO:0007669"/>
    <property type="project" value="InterPro"/>
</dbReference>